<gene>
    <name evidence="1" type="ORF">IHE45_16G039100</name>
</gene>
<keyword evidence="1" id="KW-0687">Ribonucleoprotein</keyword>
<dbReference type="Proteomes" id="UP000827976">
    <property type="component" value="Chromosome 16"/>
</dbReference>
<name>A0ACB7UH38_DIOAL</name>
<protein>
    <submittedName>
        <fullName evidence="1">U1 small nuclear ribonucleoprotein A/U2 small nuclear ribonucleoprotein B'' protein</fullName>
    </submittedName>
</protein>
<keyword evidence="2" id="KW-1185">Reference proteome</keyword>
<evidence type="ECO:0000313" key="1">
    <source>
        <dbReference type="EMBL" id="KAH7659575.1"/>
    </source>
</evidence>
<accession>A0ACB7UH38</accession>
<dbReference type="EMBL" id="CM037026">
    <property type="protein sequence ID" value="KAH7659575.1"/>
    <property type="molecule type" value="Genomic_DNA"/>
</dbReference>
<proteinExistence type="predicted"/>
<evidence type="ECO:0000313" key="2">
    <source>
        <dbReference type="Proteomes" id="UP000827976"/>
    </source>
</evidence>
<reference evidence="2" key="1">
    <citation type="journal article" date="2022" name="Nat. Commun.">
        <title>Chromosome evolution and the genetic basis of agronomically important traits in greater yam.</title>
        <authorList>
            <person name="Bredeson J.V."/>
            <person name="Lyons J.B."/>
            <person name="Oniyinde I.O."/>
            <person name="Okereke N.R."/>
            <person name="Kolade O."/>
            <person name="Nnabue I."/>
            <person name="Nwadili C.O."/>
            <person name="Hribova E."/>
            <person name="Parker M."/>
            <person name="Nwogha J."/>
            <person name="Shu S."/>
            <person name="Carlson J."/>
            <person name="Kariba R."/>
            <person name="Muthemba S."/>
            <person name="Knop K."/>
            <person name="Barton G.J."/>
            <person name="Sherwood A.V."/>
            <person name="Lopez-Montes A."/>
            <person name="Asiedu R."/>
            <person name="Jamnadass R."/>
            <person name="Muchugi A."/>
            <person name="Goodstein D."/>
            <person name="Egesi C.N."/>
            <person name="Featherston J."/>
            <person name="Asfaw A."/>
            <person name="Simpson G.G."/>
            <person name="Dolezel J."/>
            <person name="Hendre P.S."/>
            <person name="Van Deynze A."/>
            <person name="Kumar P.L."/>
            <person name="Obidiegwu J.E."/>
            <person name="Bhattacharjee R."/>
            <person name="Rokhsar D.S."/>
        </authorList>
    </citation>
    <scope>NUCLEOTIDE SEQUENCE [LARGE SCALE GENOMIC DNA]</scope>
    <source>
        <strain evidence="2">cv. TDa95/00328</strain>
    </source>
</reference>
<organism evidence="1 2">
    <name type="scientific">Dioscorea alata</name>
    <name type="common">Purple yam</name>
    <dbReference type="NCBI Taxonomy" id="55571"/>
    <lineage>
        <taxon>Eukaryota</taxon>
        <taxon>Viridiplantae</taxon>
        <taxon>Streptophyta</taxon>
        <taxon>Embryophyta</taxon>
        <taxon>Tracheophyta</taxon>
        <taxon>Spermatophyta</taxon>
        <taxon>Magnoliopsida</taxon>
        <taxon>Liliopsida</taxon>
        <taxon>Dioscoreales</taxon>
        <taxon>Dioscoreaceae</taxon>
        <taxon>Dioscorea</taxon>
    </lineage>
</organism>
<comment type="caution">
    <text evidence="1">The sequence shown here is derived from an EMBL/GenBank/DDBJ whole genome shotgun (WGS) entry which is preliminary data.</text>
</comment>
<sequence>MASDGYWRYSDPRYQPAQPAPSVTLKRPRTDYGEIPGGSAIPSYYPREEEHIGHFSRENEYIEASYDRYLQNGISSYGSGDSVRSVTGGVRGHPVDDPLRPVAGSVRGHLVDDPLRSVAGGVRGHPVDDPRLIGVGGVDGRAVGYRSGRSETSLPPDASNTLFVEGLPSNCTRREVSHVFRPFVGFREVRLVSKESRHPGGDPLILCFVDFSTASQAAVALEALQVAFSVWTSCVWRYCFYGPIAIHSCNLTWYILLCVA</sequence>